<feature type="region of interest" description="Disordered" evidence="1">
    <location>
        <begin position="1"/>
        <end position="29"/>
    </location>
</feature>
<protein>
    <submittedName>
        <fullName evidence="2">Uncharacterized protein</fullName>
    </submittedName>
</protein>
<keyword evidence="3" id="KW-1185">Reference proteome</keyword>
<dbReference type="AlphaFoldDB" id="A0A836GH82"/>
<feature type="region of interest" description="Disordered" evidence="1">
    <location>
        <begin position="55"/>
        <end position="83"/>
    </location>
</feature>
<comment type="caution">
    <text evidence="2">The sequence shown here is derived from an EMBL/GenBank/DDBJ whole genome shotgun (WGS) entry which is preliminary data.</text>
</comment>
<accession>A0A836GH82</accession>
<gene>
    <name evidence="2" type="ORF">LSCM1_00036</name>
</gene>
<feature type="compositionally biased region" description="Polar residues" evidence="1">
    <location>
        <begin position="121"/>
        <end position="137"/>
    </location>
</feature>
<dbReference type="OrthoDB" id="277769at2759"/>
<evidence type="ECO:0000256" key="1">
    <source>
        <dbReference type="SAM" id="MobiDB-lite"/>
    </source>
</evidence>
<dbReference type="RefSeq" id="XP_067173800.1">
    <property type="nucleotide sequence ID" value="XM_067317695.1"/>
</dbReference>
<feature type="compositionally biased region" description="Low complexity" evidence="1">
    <location>
        <begin position="74"/>
        <end position="83"/>
    </location>
</feature>
<organism evidence="2 3">
    <name type="scientific">Leishmania martiniquensis</name>
    <dbReference type="NCBI Taxonomy" id="1580590"/>
    <lineage>
        <taxon>Eukaryota</taxon>
        <taxon>Discoba</taxon>
        <taxon>Euglenozoa</taxon>
        <taxon>Kinetoplastea</taxon>
        <taxon>Metakinetoplastina</taxon>
        <taxon>Trypanosomatida</taxon>
        <taxon>Trypanosomatidae</taxon>
        <taxon>Leishmaniinae</taxon>
        <taxon>Leishmania</taxon>
    </lineage>
</organism>
<feature type="region of interest" description="Disordered" evidence="1">
    <location>
        <begin position="98"/>
        <end position="152"/>
    </location>
</feature>
<evidence type="ECO:0000313" key="3">
    <source>
        <dbReference type="Proteomes" id="UP000673552"/>
    </source>
</evidence>
<evidence type="ECO:0000313" key="2">
    <source>
        <dbReference type="EMBL" id="KAG5463863.1"/>
    </source>
</evidence>
<name>A0A836GH82_9TRYP</name>
<dbReference type="Proteomes" id="UP000673552">
    <property type="component" value="Chromosome 36"/>
</dbReference>
<dbReference type="EMBL" id="JAFEUZ010000036">
    <property type="protein sequence ID" value="KAG5463863.1"/>
    <property type="molecule type" value="Genomic_DNA"/>
</dbReference>
<proteinExistence type="predicted"/>
<dbReference type="KEGG" id="lmat:92510207"/>
<reference evidence="2 3" key="1">
    <citation type="submission" date="2021-03" db="EMBL/GenBank/DDBJ databases">
        <title>Leishmania (Mundinia) martiniquensis Genome sequencing and assembly.</title>
        <authorList>
            <person name="Almutairi H."/>
            <person name="Gatherer D."/>
        </authorList>
    </citation>
    <scope>NUCLEOTIDE SEQUENCE [LARGE SCALE GENOMIC DNA]</scope>
    <source>
        <strain evidence="2">LSCM1</strain>
    </source>
</reference>
<dbReference type="GeneID" id="92510207"/>
<sequence>MEDHDGDLSEVNAELLKLSANPEEWREQRRRAMKAKIFASGAKVGASSTAEAYVPTVRSAGSPPSSAPQPSPPSYAGQEAQVSQQAAESYILQQILSHKRRREQANSLQVNVPAGAPQPHPQQSVTEQQQRTSSQGEGLSLKEKLMRKYKRG</sequence>